<evidence type="ECO:0000313" key="8">
    <source>
        <dbReference type="EMBL" id="KAG5655313.1"/>
    </source>
</evidence>
<dbReference type="InterPro" id="IPR001138">
    <property type="entry name" value="Zn2Cys6_DnaBD"/>
</dbReference>
<dbReference type="Pfam" id="PF04082">
    <property type="entry name" value="Fungal_trans"/>
    <property type="match status" value="1"/>
</dbReference>
<evidence type="ECO:0000256" key="4">
    <source>
        <dbReference type="ARBA" id="ARBA00023163"/>
    </source>
</evidence>
<comment type="subcellular location">
    <subcellularLocation>
        <location evidence="1">Nucleus</location>
    </subcellularLocation>
</comment>
<dbReference type="InterPro" id="IPR050815">
    <property type="entry name" value="TF_fung"/>
</dbReference>
<dbReference type="InterPro" id="IPR007219">
    <property type="entry name" value="XnlR_reg_dom"/>
</dbReference>
<evidence type="ECO:0000313" key="9">
    <source>
        <dbReference type="Proteomes" id="UP000782241"/>
    </source>
</evidence>
<accession>A0A9P7GSB1</accession>
<keyword evidence="5" id="KW-0539">Nucleus</keyword>
<dbReference type="AlphaFoldDB" id="A0A9P7GSB1"/>
<keyword evidence="9" id="KW-1185">Reference proteome</keyword>
<proteinExistence type="predicted"/>
<dbReference type="GO" id="GO:0000981">
    <property type="term" value="F:DNA-binding transcription factor activity, RNA polymerase II-specific"/>
    <property type="evidence" value="ECO:0007669"/>
    <property type="project" value="InterPro"/>
</dbReference>
<evidence type="ECO:0000256" key="5">
    <source>
        <dbReference type="ARBA" id="ARBA00023242"/>
    </source>
</evidence>
<feature type="region of interest" description="Disordered" evidence="6">
    <location>
        <begin position="40"/>
        <end position="61"/>
    </location>
</feature>
<keyword evidence="4" id="KW-0804">Transcription</keyword>
<dbReference type="PANTHER" id="PTHR47338">
    <property type="entry name" value="ZN(II)2CYS6 TRANSCRIPTION FACTOR (EUROFUNG)-RELATED"/>
    <property type="match status" value="1"/>
</dbReference>
<evidence type="ECO:0000256" key="2">
    <source>
        <dbReference type="ARBA" id="ARBA00022723"/>
    </source>
</evidence>
<keyword evidence="3" id="KW-0805">Transcription regulation</keyword>
<evidence type="ECO:0000256" key="6">
    <source>
        <dbReference type="SAM" id="MobiDB-lite"/>
    </source>
</evidence>
<organism evidence="8 9">
    <name type="scientific">Fusarium avenaceum</name>
    <dbReference type="NCBI Taxonomy" id="40199"/>
    <lineage>
        <taxon>Eukaryota</taxon>
        <taxon>Fungi</taxon>
        <taxon>Dikarya</taxon>
        <taxon>Ascomycota</taxon>
        <taxon>Pezizomycotina</taxon>
        <taxon>Sordariomycetes</taxon>
        <taxon>Hypocreomycetidae</taxon>
        <taxon>Hypocreales</taxon>
        <taxon>Nectriaceae</taxon>
        <taxon>Fusarium</taxon>
        <taxon>Fusarium tricinctum species complex</taxon>
    </lineage>
</organism>
<dbReference type="EMBL" id="JAGPUO010000031">
    <property type="protein sequence ID" value="KAG5655313.1"/>
    <property type="molecule type" value="Genomic_DNA"/>
</dbReference>
<reference evidence="8" key="1">
    <citation type="submission" date="2021-04" db="EMBL/GenBank/DDBJ databases">
        <title>Draft genome of Fusarium avenaceum strain F156N33, isolated from an atmospheric sample in Virginia.</title>
        <authorList>
            <person name="Yang S."/>
            <person name="Vinatzer B.A."/>
            <person name="Coleman J."/>
        </authorList>
    </citation>
    <scope>NUCLEOTIDE SEQUENCE</scope>
    <source>
        <strain evidence="8">F156N33</strain>
    </source>
</reference>
<evidence type="ECO:0000256" key="1">
    <source>
        <dbReference type="ARBA" id="ARBA00004123"/>
    </source>
</evidence>
<dbReference type="GO" id="GO:0008270">
    <property type="term" value="F:zinc ion binding"/>
    <property type="evidence" value="ECO:0007669"/>
    <property type="project" value="InterPro"/>
</dbReference>
<evidence type="ECO:0000259" key="7">
    <source>
        <dbReference type="PROSITE" id="PS50048"/>
    </source>
</evidence>
<comment type="caution">
    <text evidence="8">The sequence shown here is derived from an EMBL/GenBank/DDBJ whole genome shotgun (WGS) entry which is preliminary data.</text>
</comment>
<dbReference type="PANTHER" id="PTHR47338:SF16">
    <property type="entry name" value="TRANSCRIPTION FACTOR, PUTATIVE (AFU_ORTHOLOGUE AFUA_2G09360)-RELATED"/>
    <property type="match status" value="1"/>
</dbReference>
<keyword evidence="2" id="KW-0479">Metal-binding</keyword>
<dbReference type="CDD" id="cd12148">
    <property type="entry name" value="fungal_TF_MHR"/>
    <property type="match status" value="1"/>
</dbReference>
<dbReference type="GO" id="GO:0005634">
    <property type="term" value="C:nucleus"/>
    <property type="evidence" value="ECO:0007669"/>
    <property type="project" value="UniProtKB-SubCell"/>
</dbReference>
<feature type="domain" description="Zn(2)-C6 fungal-type" evidence="7">
    <location>
        <begin position="6"/>
        <end position="39"/>
    </location>
</feature>
<gene>
    <name evidence="8" type="ORF">KAF25_010465</name>
</gene>
<dbReference type="Proteomes" id="UP000782241">
    <property type="component" value="Unassembled WGS sequence"/>
</dbReference>
<dbReference type="GO" id="GO:0006351">
    <property type="term" value="P:DNA-templated transcription"/>
    <property type="evidence" value="ECO:0007669"/>
    <property type="project" value="InterPro"/>
</dbReference>
<dbReference type="PROSITE" id="PS00463">
    <property type="entry name" value="ZN2_CY6_FUNGAL_1"/>
    <property type="match status" value="1"/>
</dbReference>
<dbReference type="PROSITE" id="PS50048">
    <property type="entry name" value="ZN2_CY6_FUNGAL_2"/>
    <property type="match status" value="1"/>
</dbReference>
<name>A0A9P7GSB1_9HYPO</name>
<dbReference type="GO" id="GO:0003677">
    <property type="term" value="F:DNA binding"/>
    <property type="evidence" value="ECO:0007669"/>
    <property type="project" value="InterPro"/>
</dbReference>
<protein>
    <recommendedName>
        <fullName evidence="7">Zn(2)-C6 fungal-type domain-containing protein</fullName>
    </recommendedName>
</protein>
<evidence type="ECO:0000256" key="3">
    <source>
        <dbReference type="ARBA" id="ARBA00023015"/>
    </source>
</evidence>
<sequence>MRFPTACSRCRRRRKKCIQTKSGAPCDACAKNRHPQCSLVETSPQQRRISPRHPPTPRVEHHDLNPQFFLSNDAIEDLVENYIHYILDRPHTLFHLPTLRAAVRDGRLGDALLFAILAFGCRFHSKPEIASLGPTFMQKSKQLLKQDMENICLENIQTCVLLANLSSSSKNPESEALFVTLGIRMAEILGLDRPDPADSEVLRETKCRVWWTLFMADRWSSIGRNLRRAMPDFDLDTPLPMDEDVFHHMDVDQGGETPPTRPHTLGLWAYNVMLAKQLGPIQNLNKQWGQEGLSEEYFMQRVADLADGLRLWEASLPKEKKASEENLLAHSAKGLGGPFLAIHTGYHQHFVLLFFRFLDLNRTQTPKWIEYAELCKYHASAVSHLVQRSRQVPNCELVFGGVGYMTCVSSAVLLHTLIFGQQDNTADIRAKLESNFEAIFELQKYWPSVQNSIRRLQLFQKTCTGPGAMQTYRFDKWMVRFLVEHHLPLDEPEGNLSSGEVKDIMMGY</sequence>
<dbReference type="SMART" id="SM00906">
    <property type="entry name" value="Fungal_trans"/>
    <property type="match status" value="1"/>
</dbReference>